<gene>
    <name evidence="1" type="ORF">RHMOL_Rhmol13G0137300</name>
</gene>
<keyword evidence="2" id="KW-1185">Reference proteome</keyword>
<sequence>MGEKAETDHHHVITIEEVEEMEEKIKELPKLLNRTAGKKSCCIFRVPQSLVEIDGKAYHPLILSIGPYHYGKPHLNMIEEHKWKFLGELLARTPPDGLKLDSYLKVIAPLETRIRDCYSEFIDFKSLDLIKMTVLDGLFIIELISRVGKVAPSDRDDPIFNMAWIFPFLLRDPLRLENQIPFFVLQTLFENTRGTRTCGDDQTLGKLILGFFGYIVERPDEVLERFANREGKHLLDFFRLSFIPPDPPQQKPRKKANCSFARRRGENDIPLLQLIPSAKKLDKAGIRFQAKEGDTFLEIKFHNGQPQRRGVPGSSLGFLGDCKIVENYLGTEKEVAHFFNDSGKDVSFDIANNYLSKVFEDVNEYQRNGWHVQWAGFKYTYFKTPWSFISALAALTLLLLNMILAFFVVYPYAGGKLPG</sequence>
<protein>
    <submittedName>
        <fullName evidence="1">Uncharacterized protein</fullName>
    </submittedName>
</protein>
<evidence type="ECO:0000313" key="2">
    <source>
        <dbReference type="Proteomes" id="UP001062846"/>
    </source>
</evidence>
<evidence type="ECO:0000313" key="1">
    <source>
        <dbReference type="EMBL" id="KAI8524269.1"/>
    </source>
</evidence>
<reference evidence="1" key="1">
    <citation type="submission" date="2022-02" db="EMBL/GenBank/DDBJ databases">
        <title>Plant Genome Project.</title>
        <authorList>
            <person name="Zhang R.-G."/>
        </authorList>
    </citation>
    <scope>NUCLEOTIDE SEQUENCE</scope>
    <source>
        <strain evidence="1">AT1</strain>
    </source>
</reference>
<dbReference type="EMBL" id="CM046400">
    <property type="protein sequence ID" value="KAI8524269.1"/>
    <property type="molecule type" value="Genomic_DNA"/>
</dbReference>
<name>A0ACC0L7A3_RHOML</name>
<dbReference type="Proteomes" id="UP001062846">
    <property type="component" value="Chromosome 13"/>
</dbReference>
<comment type="caution">
    <text evidence="1">The sequence shown here is derived from an EMBL/GenBank/DDBJ whole genome shotgun (WGS) entry which is preliminary data.</text>
</comment>
<organism evidence="1 2">
    <name type="scientific">Rhododendron molle</name>
    <name type="common">Chinese azalea</name>
    <name type="synonym">Azalea mollis</name>
    <dbReference type="NCBI Taxonomy" id="49168"/>
    <lineage>
        <taxon>Eukaryota</taxon>
        <taxon>Viridiplantae</taxon>
        <taxon>Streptophyta</taxon>
        <taxon>Embryophyta</taxon>
        <taxon>Tracheophyta</taxon>
        <taxon>Spermatophyta</taxon>
        <taxon>Magnoliopsida</taxon>
        <taxon>eudicotyledons</taxon>
        <taxon>Gunneridae</taxon>
        <taxon>Pentapetalae</taxon>
        <taxon>asterids</taxon>
        <taxon>Ericales</taxon>
        <taxon>Ericaceae</taxon>
        <taxon>Ericoideae</taxon>
        <taxon>Rhodoreae</taxon>
        <taxon>Rhododendron</taxon>
    </lineage>
</organism>
<proteinExistence type="predicted"/>
<accession>A0ACC0L7A3</accession>